<reference evidence="3" key="1">
    <citation type="journal article" date="2017" name="Proc. Natl. Acad. Sci. U.S.A.">
        <title>Simulation of Deepwater Horizon oil plume reveals substrate specialization within a complex community of hydrocarbon degraders.</title>
        <authorList>
            <person name="Hu P."/>
            <person name="Dubinsky E.A."/>
            <person name="Probst A.J."/>
            <person name="Wang J."/>
            <person name="Sieber C.M.K."/>
            <person name="Tom L.M."/>
            <person name="Gardinali P."/>
            <person name="Banfield J.F."/>
            <person name="Atlas R.M."/>
            <person name="Andersen G.L."/>
        </authorList>
    </citation>
    <scope>NUCLEOTIDE SEQUENCE [LARGE SCALE GENOMIC DNA]</scope>
</reference>
<dbReference type="EMBL" id="MAAF01000065">
    <property type="protein sequence ID" value="OUR80111.1"/>
    <property type="molecule type" value="Genomic_DNA"/>
</dbReference>
<evidence type="ECO:0000256" key="1">
    <source>
        <dbReference type="SAM" id="SignalP"/>
    </source>
</evidence>
<sequence>MSTFNMTKNTSSNIKDVSLALVLIGSLLGATLSTSVNAAPTTSVENAVSDFVVAQGEKMITELNTQLQKSINNEIKAFSANFSLNNATTWLAAEKEVKPAENTINTNSLQLKSN</sequence>
<dbReference type="AlphaFoldDB" id="A0A1Y5EBI4"/>
<keyword evidence="1" id="KW-0732">Signal</keyword>
<evidence type="ECO:0000313" key="2">
    <source>
        <dbReference type="EMBL" id="OUR80111.1"/>
    </source>
</evidence>
<dbReference type="Proteomes" id="UP000243053">
    <property type="component" value="Unassembled WGS sequence"/>
</dbReference>
<name>A0A1Y5EBI4_COLPS</name>
<evidence type="ECO:0000313" key="3">
    <source>
        <dbReference type="Proteomes" id="UP000243053"/>
    </source>
</evidence>
<accession>A0A1Y5EBI4</accession>
<comment type="caution">
    <text evidence="2">The sequence shown here is derived from an EMBL/GenBank/DDBJ whole genome shotgun (WGS) entry which is preliminary data.</text>
</comment>
<gene>
    <name evidence="2" type="ORF">A9Q75_11155</name>
</gene>
<protein>
    <submittedName>
        <fullName evidence="2">Uncharacterized protein</fullName>
    </submittedName>
</protein>
<feature type="signal peptide" evidence="1">
    <location>
        <begin position="1"/>
        <end position="38"/>
    </location>
</feature>
<organism evidence="2 3">
    <name type="scientific">Colwellia psychrerythraea</name>
    <name type="common">Vibrio psychroerythus</name>
    <dbReference type="NCBI Taxonomy" id="28229"/>
    <lineage>
        <taxon>Bacteria</taxon>
        <taxon>Pseudomonadati</taxon>
        <taxon>Pseudomonadota</taxon>
        <taxon>Gammaproteobacteria</taxon>
        <taxon>Alteromonadales</taxon>
        <taxon>Colwelliaceae</taxon>
        <taxon>Colwellia</taxon>
    </lineage>
</organism>
<feature type="chain" id="PRO_5012734728" evidence="1">
    <location>
        <begin position="39"/>
        <end position="114"/>
    </location>
</feature>
<proteinExistence type="predicted"/>